<gene>
    <name evidence="8" type="primary">LOC109718443</name>
</gene>
<protein>
    <submittedName>
        <fullName evidence="8">Aspartyl protease AED1-like</fullName>
    </submittedName>
</protein>
<dbReference type="InterPro" id="IPR032799">
    <property type="entry name" value="TAXi_C"/>
</dbReference>
<evidence type="ECO:0000256" key="4">
    <source>
        <dbReference type="ARBA" id="ARBA00022801"/>
    </source>
</evidence>
<dbReference type="InterPro" id="IPR021109">
    <property type="entry name" value="Peptidase_aspartic_dom_sf"/>
</dbReference>
<dbReference type="InterPro" id="IPR033121">
    <property type="entry name" value="PEPTIDASE_A1"/>
</dbReference>
<evidence type="ECO:0000256" key="1">
    <source>
        <dbReference type="ARBA" id="ARBA00007447"/>
    </source>
</evidence>
<dbReference type="PANTHER" id="PTHR47967">
    <property type="entry name" value="OS07G0603500 PROTEIN-RELATED"/>
    <property type="match status" value="1"/>
</dbReference>
<dbReference type="GeneID" id="109718443"/>
<comment type="similarity">
    <text evidence="1">Belongs to the peptidase A1 family.</text>
</comment>
<dbReference type="RefSeq" id="XP_020100277.1">
    <property type="nucleotide sequence ID" value="XM_020244688.1"/>
</dbReference>
<dbReference type="Pfam" id="PF14541">
    <property type="entry name" value="TAXi_C"/>
    <property type="match status" value="1"/>
</dbReference>
<dbReference type="PANTHER" id="PTHR47967:SF123">
    <property type="entry name" value="ASPARTIC PROTEINASE NEPENTHESIN-1-LIKE"/>
    <property type="match status" value="1"/>
</dbReference>
<evidence type="ECO:0000256" key="5">
    <source>
        <dbReference type="ARBA" id="ARBA00023180"/>
    </source>
</evidence>
<proteinExistence type="inferred from homology"/>
<keyword evidence="5" id="KW-0325">Glycoprotein</keyword>
<keyword evidence="7" id="KW-1185">Reference proteome</keyword>
<keyword evidence="3" id="KW-0064">Aspartyl protease</keyword>
<dbReference type="AlphaFoldDB" id="A0A6P5FX92"/>
<dbReference type="OrthoDB" id="613907at2759"/>
<dbReference type="Pfam" id="PF14543">
    <property type="entry name" value="TAXi_N"/>
    <property type="match status" value="1"/>
</dbReference>
<dbReference type="InterPro" id="IPR034161">
    <property type="entry name" value="Pepsin-like_plant"/>
</dbReference>
<evidence type="ECO:0000259" key="6">
    <source>
        <dbReference type="PROSITE" id="PS51767"/>
    </source>
</evidence>
<name>A0A6P5FX92_ANACO</name>
<reference evidence="7" key="1">
    <citation type="journal article" date="2015" name="Nat. Genet.">
        <title>The pineapple genome and the evolution of CAM photosynthesis.</title>
        <authorList>
            <person name="Ming R."/>
            <person name="VanBuren R."/>
            <person name="Wai C.M."/>
            <person name="Tang H."/>
            <person name="Schatz M.C."/>
            <person name="Bowers J.E."/>
            <person name="Lyons E."/>
            <person name="Wang M.L."/>
            <person name="Chen J."/>
            <person name="Biggers E."/>
            <person name="Zhang J."/>
            <person name="Huang L."/>
            <person name="Zhang L."/>
            <person name="Miao W."/>
            <person name="Zhang J."/>
            <person name="Ye Z."/>
            <person name="Miao C."/>
            <person name="Lin Z."/>
            <person name="Wang H."/>
            <person name="Zhou H."/>
            <person name="Yim W.C."/>
            <person name="Priest H.D."/>
            <person name="Zheng C."/>
            <person name="Woodhouse M."/>
            <person name="Edger P.P."/>
            <person name="Guyot R."/>
            <person name="Guo H.B."/>
            <person name="Guo H."/>
            <person name="Zheng G."/>
            <person name="Singh R."/>
            <person name="Sharma A."/>
            <person name="Min X."/>
            <person name="Zheng Y."/>
            <person name="Lee H."/>
            <person name="Gurtowski J."/>
            <person name="Sedlazeck F.J."/>
            <person name="Harkess A."/>
            <person name="McKain M.R."/>
            <person name="Liao Z."/>
            <person name="Fang J."/>
            <person name="Liu J."/>
            <person name="Zhang X."/>
            <person name="Zhang Q."/>
            <person name="Hu W."/>
            <person name="Qin Y."/>
            <person name="Wang K."/>
            <person name="Chen L.Y."/>
            <person name="Shirley N."/>
            <person name="Lin Y.R."/>
            <person name="Liu L.Y."/>
            <person name="Hernandez A.G."/>
            <person name="Wright C.L."/>
            <person name="Bulone V."/>
            <person name="Tuskan G.A."/>
            <person name="Heath K."/>
            <person name="Zee F."/>
            <person name="Moore P.H."/>
            <person name="Sunkar R."/>
            <person name="Leebens-Mack J.H."/>
            <person name="Mockler T."/>
            <person name="Bennetzen J.L."/>
            <person name="Freeling M."/>
            <person name="Sankoff D."/>
            <person name="Paterson A.H."/>
            <person name="Zhu X."/>
            <person name="Yang X."/>
            <person name="Smith J.A."/>
            <person name="Cushman J.C."/>
            <person name="Paull R.E."/>
            <person name="Yu Q."/>
        </authorList>
    </citation>
    <scope>NUCLEOTIDE SEQUENCE [LARGE SCALE GENOMIC DNA]</scope>
    <source>
        <strain evidence="7">cv. F153</strain>
    </source>
</reference>
<dbReference type="CDD" id="cd05476">
    <property type="entry name" value="pepsin_A_like_plant"/>
    <property type="match status" value="1"/>
</dbReference>
<feature type="domain" description="Peptidase A1" evidence="6">
    <location>
        <begin position="1"/>
        <end position="286"/>
    </location>
</feature>
<organism evidence="7 8">
    <name type="scientific">Ananas comosus</name>
    <name type="common">Pineapple</name>
    <name type="synonym">Ananas ananas</name>
    <dbReference type="NCBI Taxonomy" id="4615"/>
    <lineage>
        <taxon>Eukaryota</taxon>
        <taxon>Viridiplantae</taxon>
        <taxon>Streptophyta</taxon>
        <taxon>Embryophyta</taxon>
        <taxon>Tracheophyta</taxon>
        <taxon>Spermatophyta</taxon>
        <taxon>Magnoliopsida</taxon>
        <taxon>Liliopsida</taxon>
        <taxon>Poales</taxon>
        <taxon>Bromeliaceae</taxon>
        <taxon>Bromelioideae</taxon>
        <taxon>Ananas</taxon>
    </lineage>
</organism>
<evidence type="ECO:0000256" key="2">
    <source>
        <dbReference type="ARBA" id="ARBA00022670"/>
    </source>
</evidence>
<keyword evidence="2" id="KW-0645">Protease</keyword>
<dbReference type="InterPro" id="IPR032861">
    <property type="entry name" value="TAXi_N"/>
</dbReference>
<dbReference type="Proteomes" id="UP000515123">
    <property type="component" value="Linkage group 12"/>
</dbReference>
<evidence type="ECO:0000313" key="7">
    <source>
        <dbReference type="Proteomes" id="UP000515123"/>
    </source>
</evidence>
<dbReference type="GO" id="GO:0006508">
    <property type="term" value="P:proteolysis"/>
    <property type="evidence" value="ECO:0007669"/>
    <property type="project" value="UniProtKB-KW"/>
</dbReference>
<evidence type="ECO:0000313" key="8">
    <source>
        <dbReference type="RefSeq" id="XP_020100277.1"/>
    </source>
</evidence>
<evidence type="ECO:0000256" key="3">
    <source>
        <dbReference type="ARBA" id="ARBA00022750"/>
    </source>
</evidence>
<dbReference type="InterPro" id="IPR051708">
    <property type="entry name" value="Plant_Aspart_Prot_A1"/>
</dbReference>
<dbReference type="Gene3D" id="2.40.70.10">
    <property type="entry name" value="Acid Proteases"/>
    <property type="match status" value="2"/>
</dbReference>
<sequence>MFRCVSNKCIYDVHYADKTHSAGCLARETFVLPSRQAGRLTAIQSLAFGKSNETYPHDFFLGAGYIGGILGMGRGKQSFAVQLASMLGNRFSYCFPPVTDLSPSYLRFGDDIPPTAGLKTVPFVPSRTDVSHYNVALTDLSFNGRRMRFNSGDFGAHGCAMDSGATFTMLPRRAYNRVENTMIDYFSGFPHLHRIENSTGQHGLDLCYAYEGTFDAYPSMSFHFAAVGGEGDVELGLLKERLFMVLPGTFCLALGAWDEDMSVIGAVQQANLRLIYDLGAQQLQFADANCRQA</sequence>
<dbReference type="GO" id="GO:0005576">
    <property type="term" value="C:extracellular region"/>
    <property type="evidence" value="ECO:0007669"/>
    <property type="project" value="TreeGrafter"/>
</dbReference>
<dbReference type="PROSITE" id="PS51767">
    <property type="entry name" value="PEPTIDASE_A1"/>
    <property type="match status" value="1"/>
</dbReference>
<reference evidence="8" key="2">
    <citation type="submission" date="2025-08" db="UniProtKB">
        <authorList>
            <consortium name="RefSeq"/>
        </authorList>
    </citation>
    <scope>IDENTIFICATION</scope>
    <source>
        <tissue evidence="8">Leaf</tissue>
    </source>
</reference>
<accession>A0A6P5FX92</accession>
<dbReference type="GO" id="GO:0004190">
    <property type="term" value="F:aspartic-type endopeptidase activity"/>
    <property type="evidence" value="ECO:0007669"/>
    <property type="project" value="UniProtKB-KW"/>
</dbReference>
<keyword evidence="4" id="KW-0378">Hydrolase</keyword>
<dbReference type="SUPFAM" id="SSF50630">
    <property type="entry name" value="Acid proteases"/>
    <property type="match status" value="1"/>
</dbReference>